<dbReference type="STRING" id="631454.N177_3009"/>
<organism evidence="1 2">
    <name type="scientific">Lutibaculum baratangense AMV1</name>
    <dbReference type="NCBI Taxonomy" id="631454"/>
    <lineage>
        <taxon>Bacteria</taxon>
        <taxon>Pseudomonadati</taxon>
        <taxon>Pseudomonadota</taxon>
        <taxon>Alphaproteobacteria</taxon>
        <taxon>Hyphomicrobiales</taxon>
        <taxon>Tepidamorphaceae</taxon>
        <taxon>Lutibaculum</taxon>
    </lineage>
</organism>
<sequence>MTGKCQGGTPPAPGELAELTGSATSRPGVLFVWTDIPGEDEDDFNEWYNREHVRDRVLRVPGFRRARRFVALDPGPRYLAVYLTASTAVLSSEAYLAIVKEPDPSSRRFIPRFHNTMRVVAEVMAAAGEGEGGFLRLVTLALDADRAAELDDWIAGALLPGEVQRPRMVAASYLSRAVAAEGVSRNNHLRSGDSSFERALLFEATTEEAARASWRASESEAAAQLGATVTASATLQMVFGLSREGEARP</sequence>
<keyword evidence="2" id="KW-1185">Reference proteome</keyword>
<dbReference type="InterPro" id="IPR011008">
    <property type="entry name" value="Dimeric_a/b-barrel"/>
</dbReference>
<comment type="caution">
    <text evidence="1">The sequence shown here is derived from an EMBL/GenBank/DDBJ whole genome shotgun (WGS) entry which is preliminary data.</text>
</comment>
<dbReference type="AlphaFoldDB" id="V4REG2"/>
<dbReference type="RefSeq" id="WP_023433132.1">
    <property type="nucleotide sequence ID" value="NZ_AWXZ01000038.1"/>
</dbReference>
<reference evidence="1 2" key="1">
    <citation type="journal article" date="2014" name="Genome Announc.">
        <title>Draft Genome Sequence of Lutibaculum baratangense Strain AMV1T, Isolated from a Mud Volcano in Andamans, India.</title>
        <authorList>
            <person name="Singh A."/>
            <person name="Sreenivas A."/>
            <person name="Sathyanarayana Reddy G."/>
            <person name="Pinnaka A.K."/>
            <person name="Shivaji S."/>
        </authorList>
    </citation>
    <scope>NUCLEOTIDE SEQUENCE [LARGE SCALE GENOMIC DNA]</scope>
    <source>
        <strain evidence="1 2">AMV1</strain>
    </source>
</reference>
<dbReference type="EMBL" id="AWXZ01000038">
    <property type="protein sequence ID" value="ESR23779.1"/>
    <property type="molecule type" value="Genomic_DNA"/>
</dbReference>
<protein>
    <submittedName>
        <fullName evidence="1">Uncharacterized protein</fullName>
    </submittedName>
</protein>
<accession>V4REG2</accession>
<dbReference type="eggNOG" id="ENOG5030T65">
    <property type="taxonomic scope" value="Bacteria"/>
</dbReference>
<gene>
    <name evidence="1" type="ORF">N177_3009</name>
</gene>
<dbReference type="OrthoDB" id="3034735at2"/>
<dbReference type="Proteomes" id="UP000017819">
    <property type="component" value="Unassembled WGS sequence"/>
</dbReference>
<evidence type="ECO:0000313" key="1">
    <source>
        <dbReference type="EMBL" id="ESR23779.1"/>
    </source>
</evidence>
<proteinExistence type="predicted"/>
<evidence type="ECO:0000313" key="2">
    <source>
        <dbReference type="Proteomes" id="UP000017819"/>
    </source>
</evidence>
<dbReference type="SUPFAM" id="SSF54909">
    <property type="entry name" value="Dimeric alpha+beta barrel"/>
    <property type="match status" value="1"/>
</dbReference>
<name>V4REG2_9HYPH</name>